<dbReference type="PANTHER" id="PTHR46797">
    <property type="entry name" value="HTH-TYPE TRANSCRIPTIONAL REGULATOR"/>
    <property type="match status" value="1"/>
</dbReference>
<dbReference type="EMBL" id="JAGGKG010000018">
    <property type="protein sequence ID" value="MBP1906711.1"/>
    <property type="molecule type" value="Genomic_DNA"/>
</dbReference>
<dbReference type="Pfam" id="PF01381">
    <property type="entry name" value="HTH_3"/>
    <property type="match status" value="1"/>
</dbReference>
<keyword evidence="1" id="KW-0805">Transcription regulation</keyword>
<keyword evidence="6" id="KW-1185">Reference proteome</keyword>
<dbReference type="Gene3D" id="1.10.260.40">
    <property type="entry name" value="lambda repressor-like DNA-binding domains"/>
    <property type="match status" value="1"/>
</dbReference>
<dbReference type="InterPro" id="IPR001387">
    <property type="entry name" value="Cro/C1-type_HTH"/>
</dbReference>
<name>A0ABS4FVV2_9BACL</name>
<dbReference type="SMART" id="SM00530">
    <property type="entry name" value="HTH_XRE"/>
    <property type="match status" value="1"/>
</dbReference>
<evidence type="ECO:0000259" key="4">
    <source>
        <dbReference type="PROSITE" id="PS50943"/>
    </source>
</evidence>
<dbReference type="Proteomes" id="UP001519272">
    <property type="component" value="Unassembled WGS sequence"/>
</dbReference>
<dbReference type="SUPFAM" id="SSF47413">
    <property type="entry name" value="lambda repressor-like DNA-binding domains"/>
    <property type="match status" value="1"/>
</dbReference>
<dbReference type="InterPro" id="IPR050807">
    <property type="entry name" value="TransReg_Diox_bact_type"/>
</dbReference>
<organism evidence="5 6">
    <name type="scientific">Paenibacillus turicensis</name>
    <dbReference type="NCBI Taxonomy" id="160487"/>
    <lineage>
        <taxon>Bacteria</taxon>
        <taxon>Bacillati</taxon>
        <taxon>Bacillota</taxon>
        <taxon>Bacilli</taxon>
        <taxon>Bacillales</taxon>
        <taxon>Paenibacillaceae</taxon>
        <taxon>Paenibacillus</taxon>
    </lineage>
</organism>
<comment type="caution">
    <text evidence="5">The sequence shown here is derived from an EMBL/GenBank/DDBJ whole genome shotgun (WGS) entry which is preliminary data.</text>
</comment>
<evidence type="ECO:0000313" key="6">
    <source>
        <dbReference type="Proteomes" id="UP001519272"/>
    </source>
</evidence>
<keyword evidence="3" id="KW-0804">Transcription</keyword>
<evidence type="ECO:0000313" key="5">
    <source>
        <dbReference type="EMBL" id="MBP1906711.1"/>
    </source>
</evidence>
<keyword evidence="2" id="KW-0238">DNA-binding</keyword>
<dbReference type="PANTHER" id="PTHR46797:SF23">
    <property type="entry name" value="HTH-TYPE TRANSCRIPTIONAL REGULATOR SUTR"/>
    <property type="match status" value="1"/>
</dbReference>
<evidence type="ECO:0000256" key="1">
    <source>
        <dbReference type="ARBA" id="ARBA00023015"/>
    </source>
</evidence>
<evidence type="ECO:0000256" key="2">
    <source>
        <dbReference type="ARBA" id="ARBA00023125"/>
    </source>
</evidence>
<dbReference type="CDD" id="cd00093">
    <property type="entry name" value="HTH_XRE"/>
    <property type="match status" value="1"/>
</dbReference>
<dbReference type="PROSITE" id="PS50943">
    <property type="entry name" value="HTH_CROC1"/>
    <property type="match status" value="1"/>
</dbReference>
<gene>
    <name evidence="5" type="ORF">J2Z32_003375</name>
</gene>
<feature type="domain" description="HTH cro/C1-type" evidence="4">
    <location>
        <begin position="10"/>
        <end position="64"/>
    </location>
</feature>
<reference evidence="5 6" key="1">
    <citation type="submission" date="2021-03" db="EMBL/GenBank/DDBJ databases">
        <title>Genomic Encyclopedia of Type Strains, Phase IV (KMG-IV): sequencing the most valuable type-strain genomes for metagenomic binning, comparative biology and taxonomic classification.</title>
        <authorList>
            <person name="Goeker M."/>
        </authorList>
    </citation>
    <scope>NUCLEOTIDE SEQUENCE [LARGE SCALE GENOMIC DNA]</scope>
    <source>
        <strain evidence="5 6">DSM 14349</strain>
    </source>
</reference>
<evidence type="ECO:0000256" key="3">
    <source>
        <dbReference type="ARBA" id="ARBA00023163"/>
    </source>
</evidence>
<accession>A0ABS4FVV2</accession>
<protein>
    <submittedName>
        <fullName evidence="5">Transcriptional regulator with XRE-family HTH domain</fullName>
    </submittedName>
</protein>
<sequence length="111" mass="13070">MDYDALGNRLRQERHKMHWTQEKLAEKIDVSDAYIGQIERGERSLSLETLVKLANQLGVTVDYLLHDSIEINDDHFMQQIHQIMAERTPKEKQLVLDLIKLMVTHLDDMKE</sequence>
<dbReference type="InterPro" id="IPR010982">
    <property type="entry name" value="Lambda_DNA-bd_dom_sf"/>
</dbReference>
<proteinExistence type="predicted"/>
<dbReference type="RefSeq" id="WP_210090311.1">
    <property type="nucleotide sequence ID" value="NZ_JAGGKG010000018.1"/>
</dbReference>